<keyword evidence="1" id="KW-0732">Signal</keyword>
<gene>
    <name evidence="2" type="ORF">P280DRAFT_67029</name>
</gene>
<sequence>MRVLVHLLILFFSAHGGDGRQLRLSWAVWITQRGRHLLDRYVKDCDNRHVGRSRQKCRQRRRFALAPGLACYFFRAPPSMISRFPLSSFAFLSLVRVVQCGLYVHYYMRLTFAWCGA</sequence>
<evidence type="ECO:0000256" key="1">
    <source>
        <dbReference type="SAM" id="SignalP"/>
    </source>
</evidence>
<dbReference type="AlphaFoldDB" id="A0A6A6RTT1"/>
<keyword evidence="3" id="KW-1185">Reference proteome</keyword>
<organism evidence="2 3">
    <name type="scientific">Massarina eburnea CBS 473.64</name>
    <dbReference type="NCBI Taxonomy" id="1395130"/>
    <lineage>
        <taxon>Eukaryota</taxon>
        <taxon>Fungi</taxon>
        <taxon>Dikarya</taxon>
        <taxon>Ascomycota</taxon>
        <taxon>Pezizomycotina</taxon>
        <taxon>Dothideomycetes</taxon>
        <taxon>Pleosporomycetidae</taxon>
        <taxon>Pleosporales</taxon>
        <taxon>Massarineae</taxon>
        <taxon>Massarinaceae</taxon>
        <taxon>Massarina</taxon>
    </lineage>
</organism>
<dbReference type="EMBL" id="MU006788">
    <property type="protein sequence ID" value="KAF2638946.1"/>
    <property type="molecule type" value="Genomic_DNA"/>
</dbReference>
<name>A0A6A6RTT1_9PLEO</name>
<protein>
    <recommendedName>
        <fullName evidence="4">Secreted protein</fullName>
    </recommendedName>
</protein>
<evidence type="ECO:0000313" key="2">
    <source>
        <dbReference type="EMBL" id="KAF2638946.1"/>
    </source>
</evidence>
<proteinExistence type="predicted"/>
<feature type="chain" id="PRO_5025501538" description="Secreted protein" evidence="1">
    <location>
        <begin position="20"/>
        <end position="117"/>
    </location>
</feature>
<accession>A0A6A6RTT1</accession>
<evidence type="ECO:0008006" key="4">
    <source>
        <dbReference type="Google" id="ProtNLM"/>
    </source>
</evidence>
<dbReference type="Proteomes" id="UP000799753">
    <property type="component" value="Unassembled WGS sequence"/>
</dbReference>
<feature type="signal peptide" evidence="1">
    <location>
        <begin position="1"/>
        <end position="19"/>
    </location>
</feature>
<evidence type="ECO:0000313" key="3">
    <source>
        <dbReference type="Proteomes" id="UP000799753"/>
    </source>
</evidence>
<reference evidence="2" key="1">
    <citation type="journal article" date="2020" name="Stud. Mycol.">
        <title>101 Dothideomycetes genomes: a test case for predicting lifestyles and emergence of pathogens.</title>
        <authorList>
            <person name="Haridas S."/>
            <person name="Albert R."/>
            <person name="Binder M."/>
            <person name="Bloem J."/>
            <person name="Labutti K."/>
            <person name="Salamov A."/>
            <person name="Andreopoulos B."/>
            <person name="Baker S."/>
            <person name="Barry K."/>
            <person name="Bills G."/>
            <person name="Bluhm B."/>
            <person name="Cannon C."/>
            <person name="Castanera R."/>
            <person name="Culley D."/>
            <person name="Daum C."/>
            <person name="Ezra D."/>
            <person name="Gonzalez J."/>
            <person name="Henrissat B."/>
            <person name="Kuo A."/>
            <person name="Liang C."/>
            <person name="Lipzen A."/>
            <person name="Lutzoni F."/>
            <person name="Magnuson J."/>
            <person name="Mondo S."/>
            <person name="Nolan M."/>
            <person name="Ohm R."/>
            <person name="Pangilinan J."/>
            <person name="Park H.-J."/>
            <person name="Ramirez L."/>
            <person name="Alfaro M."/>
            <person name="Sun H."/>
            <person name="Tritt A."/>
            <person name="Yoshinaga Y."/>
            <person name="Zwiers L.-H."/>
            <person name="Turgeon B."/>
            <person name="Goodwin S."/>
            <person name="Spatafora J."/>
            <person name="Crous P."/>
            <person name="Grigoriev I."/>
        </authorList>
    </citation>
    <scope>NUCLEOTIDE SEQUENCE</scope>
    <source>
        <strain evidence="2">CBS 473.64</strain>
    </source>
</reference>